<dbReference type="AlphaFoldDB" id="A0A0M9A413"/>
<name>A0A0M9A413_9HYME</name>
<dbReference type="Proteomes" id="UP000053105">
    <property type="component" value="Unassembled WGS sequence"/>
</dbReference>
<evidence type="ECO:0008006" key="3">
    <source>
        <dbReference type="Google" id="ProtNLM"/>
    </source>
</evidence>
<dbReference type="STRING" id="166423.A0A0M9A413"/>
<gene>
    <name evidence="1" type="ORF">WN51_11127</name>
</gene>
<dbReference type="Gene3D" id="3.30.420.10">
    <property type="entry name" value="Ribonuclease H-like superfamily/Ribonuclease H"/>
    <property type="match status" value="1"/>
</dbReference>
<sequence length="100" mass="11892">MRELLSEWLPRLLKPGQTQQRVDDSERCLELFKRDKKDFLLLFHRDNAPDLALSDYWLFADIKKMLQGKKFGSNEEVNVETEACFLRAKTNRSNKKAWKC</sequence>
<accession>A0A0M9A413</accession>
<evidence type="ECO:0000313" key="2">
    <source>
        <dbReference type="Proteomes" id="UP000053105"/>
    </source>
</evidence>
<dbReference type="OrthoDB" id="6622399at2759"/>
<evidence type="ECO:0000313" key="1">
    <source>
        <dbReference type="EMBL" id="KOX76800.1"/>
    </source>
</evidence>
<protein>
    <recommendedName>
        <fullName evidence="3">Histone-lysine N-methyltransferase SETMAR</fullName>
    </recommendedName>
</protein>
<keyword evidence="2" id="KW-1185">Reference proteome</keyword>
<dbReference type="GO" id="GO:0003676">
    <property type="term" value="F:nucleic acid binding"/>
    <property type="evidence" value="ECO:0007669"/>
    <property type="project" value="InterPro"/>
</dbReference>
<reference evidence="1 2" key="1">
    <citation type="submission" date="2015-07" db="EMBL/GenBank/DDBJ databases">
        <title>The genome of Melipona quadrifasciata.</title>
        <authorList>
            <person name="Pan H."/>
            <person name="Kapheim K."/>
        </authorList>
    </citation>
    <scope>NUCLEOTIDE SEQUENCE [LARGE SCALE GENOMIC DNA]</scope>
    <source>
        <strain evidence="1">0111107301</strain>
        <tissue evidence="1">Whole body</tissue>
    </source>
</reference>
<organism evidence="1 2">
    <name type="scientific">Melipona quadrifasciata</name>
    <dbReference type="NCBI Taxonomy" id="166423"/>
    <lineage>
        <taxon>Eukaryota</taxon>
        <taxon>Metazoa</taxon>
        <taxon>Ecdysozoa</taxon>
        <taxon>Arthropoda</taxon>
        <taxon>Hexapoda</taxon>
        <taxon>Insecta</taxon>
        <taxon>Pterygota</taxon>
        <taxon>Neoptera</taxon>
        <taxon>Endopterygota</taxon>
        <taxon>Hymenoptera</taxon>
        <taxon>Apocrita</taxon>
        <taxon>Aculeata</taxon>
        <taxon>Apoidea</taxon>
        <taxon>Anthophila</taxon>
        <taxon>Apidae</taxon>
        <taxon>Melipona</taxon>
    </lineage>
</organism>
<proteinExistence type="predicted"/>
<dbReference type="EMBL" id="KQ435740">
    <property type="protein sequence ID" value="KOX76800.1"/>
    <property type="molecule type" value="Genomic_DNA"/>
</dbReference>
<dbReference type="InterPro" id="IPR036397">
    <property type="entry name" value="RNaseH_sf"/>
</dbReference>